<dbReference type="OrthoDB" id="1470350at2759"/>
<evidence type="ECO:0000256" key="4">
    <source>
        <dbReference type="ARBA" id="ARBA00023002"/>
    </source>
</evidence>
<dbReference type="AlphaFoldDB" id="S8ELE0"/>
<keyword evidence="4" id="KW-0560">Oxidoreductase</keyword>
<dbReference type="GO" id="GO:0005506">
    <property type="term" value="F:iron ion binding"/>
    <property type="evidence" value="ECO:0007669"/>
    <property type="project" value="InterPro"/>
</dbReference>
<dbReference type="InterPro" id="IPR036396">
    <property type="entry name" value="Cyt_P450_sf"/>
</dbReference>
<evidence type="ECO:0000256" key="1">
    <source>
        <dbReference type="ARBA" id="ARBA00001971"/>
    </source>
</evidence>
<organism evidence="7 8">
    <name type="scientific">Genlisea aurea</name>
    <dbReference type="NCBI Taxonomy" id="192259"/>
    <lineage>
        <taxon>Eukaryota</taxon>
        <taxon>Viridiplantae</taxon>
        <taxon>Streptophyta</taxon>
        <taxon>Embryophyta</taxon>
        <taxon>Tracheophyta</taxon>
        <taxon>Spermatophyta</taxon>
        <taxon>Magnoliopsida</taxon>
        <taxon>eudicotyledons</taxon>
        <taxon>Gunneridae</taxon>
        <taxon>Pentapetalae</taxon>
        <taxon>asterids</taxon>
        <taxon>lamiids</taxon>
        <taxon>Lamiales</taxon>
        <taxon>Lentibulariaceae</taxon>
        <taxon>Genlisea</taxon>
    </lineage>
</organism>
<feature type="chain" id="PRO_5004550787" description="Cytochrome P450" evidence="6">
    <location>
        <begin position="29"/>
        <end position="134"/>
    </location>
</feature>
<dbReference type="GO" id="GO:0004497">
    <property type="term" value="F:monooxygenase activity"/>
    <property type="evidence" value="ECO:0007669"/>
    <property type="project" value="InterPro"/>
</dbReference>
<keyword evidence="3" id="KW-0479">Metal-binding</keyword>
<dbReference type="Gene3D" id="1.10.630.10">
    <property type="entry name" value="Cytochrome P450"/>
    <property type="match status" value="1"/>
</dbReference>
<protein>
    <recommendedName>
        <fullName evidence="9">Cytochrome P450</fullName>
    </recommendedName>
</protein>
<keyword evidence="8" id="KW-1185">Reference proteome</keyword>
<proteinExistence type="inferred from homology"/>
<sequence>MYTEALCFLLPCFAFALACYRTWRKAAADWPVIGMLPSVLRNLHRIHDFATEIVVDSGGTFLLKGPRLAEMDMLLTSDPANVHYILTKNFGNFGKGSDFREIFDVWGDGIFAVESEMWENQRRMAKLFIGDIIK</sequence>
<dbReference type="SUPFAM" id="SSF48264">
    <property type="entry name" value="Cytochrome P450"/>
    <property type="match status" value="1"/>
</dbReference>
<evidence type="ECO:0000256" key="3">
    <source>
        <dbReference type="ARBA" id="ARBA00022723"/>
    </source>
</evidence>
<reference evidence="7 8" key="1">
    <citation type="journal article" date="2013" name="BMC Genomics">
        <title>The miniature genome of a carnivorous plant Genlisea aurea contains a low number of genes and short non-coding sequences.</title>
        <authorList>
            <person name="Leushkin E.V."/>
            <person name="Sutormin R.A."/>
            <person name="Nabieva E.R."/>
            <person name="Penin A.A."/>
            <person name="Kondrashov A.S."/>
            <person name="Logacheva M.D."/>
        </authorList>
    </citation>
    <scope>NUCLEOTIDE SEQUENCE [LARGE SCALE GENOMIC DNA]</scope>
</reference>
<name>S8ELE0_9LAMI</name>
<dbReference type="PANTHER" id="PTHR24296">
    <property type="entry name" value="CYTOCHROME P450"/>
    <property type="match status" value="1"/>
</dbReference>
<comment type="caution">
    <text evidence="7">The sequence shown here is derived from an EMBL/GenBank/DDBJ whole genome shotgun (WGS) entry which is preliminary data.</text>
</comment>
<feature type="signal peptide" evidence="6">
    <location>
        <begin position="1"/>
        <end position="28"/>
    </location>
</feature>
<comment type="similarity">
    <text evidence="2">Belongs to the cytochrome P450 family.</text>
</comment>
<evidence type="ECO:0000313" key="8">
    <source>
        <dbReference type="Proteomes" id="UP000015453"/>
    </source>
</evidence>
<evidence type="ECO:0000256" key="5">
    <source>
        <dbReference type="ARBA" id="ARBA00023004"/>
    </source>
</evidence>
<dbReference type="GO" id="GO:0016705">
    <property type="term" value="F:oxidoreductase activity, acting on paired donors, with incorporation or reduction of molecular oxygen"/>
    <property type="evidence" value="ECO:0007669"/>
    <property type="project" value="InterPro"/>
</dbReference>
<keyword evidence="6" id="KW-0732">Signal</keyword>
<comment type="cofactor">
    <cofactor evidence="1">
        <name>heme</name>
        <dbReference type="ChEBI" id="CHEBI:30413"/>
    </cofactor>
</comment>
<accession>S8ELE0</accession>
<dbReference type="GO" id="GO:0020037">
    <property type="term" value="F:heme binding"/>
    <property type="evidence" value="ECO:0007669"/>
    <property type="project" value="InterPro"/>
</dbReference>
<keyword evidence="5" id="KW-0408">Iron</keyword>
<evidence type="ECO:0000313" key="7">
    <source>
        <dbReference type="EMBL" id="EPS73452.1"/>
    </source>
</evidence>
<evidence type="ECO:0000256" key="6">
    <source>
        <dbReference type="SAM" id="SignalP"/>
    </source>
</evidence>
<dbReference type="Proteomes" id="UP000015453">
    <property type="component" value="Unassembled WGS sequence"/>
</dbReference>
<dbReference type="EMBL" id="AUSU01000421">
    <property type="protein sequence ID" value="EPS73452.1"/>
    <property type="molecule type" value="Genomic_DNA"/>
</dbReference>
<evidence type="ECO:0000256" key="2">
    <source>
        <dbReference type="ARBA" id="ARBA00010617"/>
    </source>
</evidence>
<evidence type="ECO:0008006" key="9">
    <source>
        <dbReference type="Google" id="ProtNLM"/>
    </source>
</evidence>
<gene>
    <name evidence="7" type="ORF">M569_01304</name>
</gene>